<keyword evidence="2" id="KW-1133">Transmembrane helix</keyword>
<proteinExistence type="predicted"/>
<evidence type="ECO:0000256" key="2">
    <source>
        <dbReference type="SAM" id="Phobius"/>
    </source>
</evidence>
<dbReference type="AlphaFoldDB" id="B0MV53"/>
<keyword evidence="2" id="KW-0812">Transmembrane</keyword>
<evidence type="ECO:0000313" key="3">
    <source>
        <dbReference type="EMBL" id="EDS03897.1"/>
    </source>
</evidence>
<dbReference type="RefSeq" id="WP_004329769.1">
    <property type="nucleotide sequence ID" value="NZ_DS499580.1"/>
</dbReference>
<name>B0MV53_9BACT</name>
<organism evidence="3 4">
    <name type="scientific">Alistipes putredinis DSM 17216</name>
    <dbReference type="NCBI Taxonomy" id="445970"/>
    <lineage>
        <taxon>Bacteria</taxon>
        <taxon>Pseudomonadati</taxon>
        <taxon>Bacteroidota</taxon>
        <taxon>Bacteroidia</taxon>
        <taxon>Bacteroidales</taxon>
        <taxon>Rikenellaceae</taxon>
        <taxon>Alistipes</taxon>
    </lineage>
</organism>
<reference evidence="3" key="2">
    <citation type="submission" date="2013-09" db="EMBL/GenBank/DDBJ databases">
        <title>Draft genome sequence of Alistipes putredinis (DSM 17216).</title>
        <authorList>
            <person name="Sudarsanam P."/>
            <person name="Ley R."/>
            <person name="Guruge J."/>
            <person name="Turnbaugh P.J."/>
            <person name="Mahowald M."/>
            <person name="Liep D."/>
            <person name="Gordon J."/>
        </authorList>
    </citation>
    <scope>NUCLEOTIDE SEQUENCE</scope>
    <source>
        <strain evidence="3">DSM 17216</strain>
    </source>
</reference>
<reference evidence="3" key="1">
    <citation type="submission" date="2007-10" db="EMBL/GenBank/DDBJ databases">
        <authorList>
            <person name="Fulton L."/>
            <person name="Clifton S."/>
            <person name="Fulton B."/>
            <person name="Xu J."/>
            <person name="Minx P."/>
            <person name="Pepin K.H."/>
            <person name="Johnson M."/>
            <person name="Thiruvilangam P."/>
            <person name="Bhonagiri V."/>
            <person name="Nash W.E."/>
            <person name="Mardis E.R."/>
            <person name="Wilson R.K."/>
        </authorList>
    </citation>
    <scope>NUCLEOTIDE SEQUENCE [LARGE SCALE GENOMIC DNA]</scope>
    <source>
        <strain evidence="3">DSM 17216</strain>
    </source>
</reference>
<feature type="compositionally biased region" description="Polar residues" evidence="1">
    <location>
        <begin position="7"/>
        <end position="23"/>
    </location>
</feature>
<keyword evidence="2" id="KW-0472">Membrane</keyword>
<gene>
    <name evidence="3" type="ORF">ALIPUT_00955</name>
</gene>
<dbReference type="EMBL" id="ABFK02000017">
    <property type="protein sequence ID" value="EDS03897.1"/>
    <property type="molecule type" value="Genomic_DNA"/>
</dbReference>
<feature type="transmembrane region" description="Helical" evidence="2">
    <location>
        <begin position="80"/>
        <end position="98"/>
    </location>
</feature>
<dbReference type="GeneID" id="73804444"/>
<evidence type="ECO:0000313" key="4">
    <source>
        <dbReference type="Proteomes" id="UP000005819"/>
    </source>
</evidence>
<dbReference type="Proteomes" id="UP000005819">
    <property type="component" value="Unassembled WGS sequence"/>
</dbReference>
<sequence>MTKHQHITSTTFSGTKPASTPSNLKIDGKYTLEQNKNTRSGKTNPLETLDNNPRHFTPQGINKHKYSGFITPSEILPTKFFLLFSPPMLLFLPFNINIITNGSYKIRLFLPIIFDSFFPFVRRHTGYSAKFSKKIWTTTTKTHYTNEN</sequence>
<protein>
    <submittedName>
        <fullName evidence="3">Uncharacterized protein</fullName>
    </submittedName>
</protein>
<feature type="region of interest" description="Disordered" evidence="1">
    <location>
        <begin position="1"/>
        <end position="53"/>
    </location>
</feature>
<evidence type="ECO:0000256" key="1">
    <source>
        <dbReference type="SAM" id="MobiDB-lite"/>
    </source>
</evidence>
<dbReference type="HOGENOM" id="CLU_1754987_0_0_10"/>
<keyword evidence="4" id="KW-1185">Reference proteome</keyword>
<comment type="caution">
    <text evidence="3">The sequence shown here is derived from an EMBL/GenBank/DDBJ whole genome shotgun (WGS) entry which is preliminary data.</text>
</comment>
<feature type="compositionally biased region" description="Polar residues" evidence="1">
    <location>
        <begin position="32"/>
        <end position="51"/>
    </location>
</feature>
<accession>B0MV53</accession>